<evidence type="ECO:0000313" key="4">
    <source>
        <dbReference type="EMBL" id="KAJ8763076.1"/>
    </source>
</evidence>
<name>A0AAV8T8E0_9ROSI</name>
<feature type="coiled-coil region" evidence="1">
    <location>
        <begin position="167"/>
        <end position="201"/>
    </location>
</feature>
<accession>A0AAV8T8E0</accession>
<reference evidence="4 5" key="1">
    <citation type="submission" date="2021-09" db="EMBL/GenBank/DDBJ databases">
        <title>Genomic insights and catalytic innovation underlie evolution of tropane alkaloids biosynthesis.</title>
        <authorList>
            <person name="Wang Y.-J."/>
            <person name="Tian T."/>
            <person name="Huang J.-P."/>
            <person name="Huang S.-X."/>
        </authorList>
    </citation>
    <scope>NUCLEOTIDE SEQUENCE [LARGE SCALE GENOMIC DNA]</scope>
    <source>
        <strain evidence="4">KIB-2018</strain>
        <tissue evidence="4">Leaf</tissue>
    </source>
</reference>
<evidence type="ECO:0008006" key="6">
    <source>
        <dbReference type="Google" id="ProtNLM"/>
    </source>
</evidence>
<evidence type="ECO:0000313" key="5">
    <source>
        <dbReference type="Proteomes" id="UP001159364"/>
    </source>
</evidence>
<dbReference type="AlphaFoldDB" id="A0AAV8T8E0"/>
<organism evidence="4 5">
    <name type="scientific">Erythroxylum novogranatense</name>
    <dbReference type="NCBI Taxonomy" id="1862640"/>
    <lineage>
        <taxon>Eukaryota</taxon>
        <taxon>Viridiplantae</taxon>
        <taxon>Streptophyta</taxon>
        <taxon>Embryophyta</taxon>
        <taxon>Tracheophyta</taxon>
        <taxon>Spermatophyta</taxon>
        <taxon>Magnoliopsida</taxon>
        <taxon>eudicotyledons</taxon>
        <taxon>Gunneridae</taxon>
        <taxon>Pentapetalae</taxon>
        <taxon>rosids</taxon>
        <taxon>fabids</taxon>
        <taxon>Malpighiales</taxon>
        <taxon>Erythroxylaceae</taxon>
        <taxon>Erythroxylum</taxon>
    </lineage>
</organism>
<keyword evidence="5" id="KW-1185">Reference proteome</keyword>
<feature type="coiled-coil region" evidence="1">
    <location>
        <begin position="269"/>
        <end position="328"/>
    </location>
</feature>
<gene>
    <name evidence="4" type="ORF">K2173_023281</name>
</gene>
<protein>
    <recommendedName>
        <fullName evidence="6">Protein GAMETE EXPRESSED 1</fullName>
    </recommendedName>
</protein>
<feature type="transmembrane region" description="Helical" evidence="2">
    <location>
        <begin position="460"/>
        <end position="479"/>
    </location>
</feature>
<sequence length="595" mass="68493">MSHYTRHHIVLLVIFISVFPSCRSWGWFSSSSSSSSQARKEPSSYTKDFSVAEFSMDGFRDDKGIKLVENARNKLAHSNSCWQNAYQQLFSGCSQILDVEEKRSRFAWHLSDCFQKDSGRPPFPYCDKESAMVHCLRQLSENENKVYLEFLLETNSICHQLQANAFKNKMERLVNDLKSSAEFAEGRLESIQEKADSLLQSSNEIHDSLDSVDTRVRNVAKTAGGLSDQMNVLSKHSEAVFEQSKEIADSQLKLLEEQGRMNENFKEGMAIIQDGYNNLDQQVNNLMNEATEIEKQMGNLEVTMSSTMQNIRTKAENIENVAEKSLDKQQELLDGQSTALKGLQLLTESQSEALEESRTTLQRLAEYGRRQQEELLQRQQHLQQVHDHLIQNSNSILAAQEAFESKQASMFVVLEKLFALHNTMLLESRIVKAFFIYCMLIFIIHMFTSTKQTYEARARLHIGLCVAFSVEVAVLRLTATSIDQQTWMINTIRLLFVLLASFQLLYAIYTYRDYEALNHKMILTLMEKVNAMQSDHKQLSWETGYQINWPYWLKTELPEDDTLEDPDYTSDEVEENSITTNSMIDTYNLRSRSRG</sequence>
<feature type="signal peptide" evidence="3">
    <location>
        <begin position="1"/>
        <end position="24"/>
    </location>
</feature>
<evidence type="ECO:0000256" key="3">
    <source>
        <dbReference type="SAM" id="SignalP"/>
    </source>
</evidence>
<dbReference type="PANTHER" id="PTHR33538">
    <property type="entry name" value="PROTEIN GAMETE EXPRESSED 1"/>
    <property type="match status" value="1"/>
</dbReference>
<dbReference type="InterPro" id="IPR040346">
    <property type="entry name" value="GEX1/Brambleberry"/>
</dbReference>
<dbReference type="Proteomes" id="UP001159364">
    <property type="component" value="Linkage Group LG06"/>
</dbReference>
<proteinExistence type="predicted"/>
<dbReference type="EMBL" id="JAIWQS010000006">
    <property type="protein sequence ID" value="KAJ8763076.1"/>
    <property type="molecule type" value="Genomic_DNA"/>
</dbReference>
<dbReference type="PANTHER" id="PTHR33538:SF2">
    <property type="entry name" value="PROTEIN GAMETE EXPRESSED 1"/>
    <property type="match status" value="1"/>
</dbReference>
<evidence type="ECO:0000256" key="2">
    <source>
        <dbReference type="SAM" id="Phobius"/>
    </source>
</evidence>
<keyword evidence="2" id="KW-0472">Membrane</keyword>
<feature type="transmembrane region" description="Helical" evidence="2">
    <location>
        <begin position="491"/>
        <end position="511"/>
    </location>
</feature>
<keyword evidence="2" id="KW-0812">Transmembrane</keyword>
<feature type="chain" id="PRO_5043541190" description="Protein GAMETE EXPRESSED 1" evidence="3">
    <location>
        <begin position="25"/>
        <end position="595"/>
    </location>
</feature>
<evidence type="ECO:0000256" key="1">
    <source>
        <dbReference type="SAM" id="Coils"/>
    </source>
</evidence>
<keyword evidence="1" id="KW-0175">Coiled coil</keyword>
<comment type="caution">
    <text evidence="4">The sequence shown here is derived from an EMBL/GenBank/DDBJ whole genome shotgun (WGS) entry which is preliminary data.</text>
</comment>
<keyword evidence="2" id="KW-1133">Transmembrane helix</keyword>
<feature type="transmembrane region" description="Helical" evidence="2">
    <location>
        <begin position="430"/>
        <end position="448"/>
    </location>
</feature>
<keyword evidence="3" id="KW-0732">Signal</keyword>